<dbReference type="GO" id="GO:0003978">
    <property type="term" value="F:UDP-glucose 4-epimerase activity"/>
    <property type="evidence" value="ECO:0007669"/>
    <property type="project" value="UniProtKB-EC"/>
</dbReference>
<comment type="similarity">
    <text evidence="4 9">Belongs to the NAD(P)-dependent epimerase/dehydratase family.</text>
</comment>
<proteinExistence type="inferred from homology"/>
<comment type="cofactor">
    <cofactor evidence="2 9">
        <name>NAD(+)</name>
        <dbReference type="ChEBI" id="CHEBI:57540"/>
    </cofactor>
</comment>
<name>A0ABY3N161_9GAMM</name>
<protein>
    <recommendedName>
        <fullName evidence="6 9">UDP-glucose 4-epimerase</fullName>
        <ecNumber evidence="5 9">5.1.3.2</ecNumber>
    </recommendedName>
</protein>
<evidence type="ECO:0000313" key="11">
    <source>
        <dbReference type="EMBL" id="TYK67236.1"/>
    </source>
</evidence>
<evidence type="ECO:0000256" key="2">
    <source>
        <dbReference type="ARBA" id="ARBA00001911"/>
    </source>
</evidence>
<dbReference type="RefSeq" id="WP_101343346.1">
    <property type="nucleotide sequence ID" value="NZ_PJAI02000001.1"/>
</dbReference>
<comment type="catalytic activity">
    <reaction evidence="1 9">
        <text>UDP-alpha-D-glucose = UDP-alpha-D-galactose</text>
        <dbReference type="Rhea" id="RHEA:22168"/>
        <dbReference type="ChEBI" id="CHEBI:58885"/>
        <dbReference type="ChEBI" id="CHEBI:66914"/>
        <dbReference type="EC" id="5.1.3.2"/>
    </reaction>
</comment>
<evidence type="ECO:0000256" key="1">
    <source>
        <dbReference type="ARBA" id="ARBA00000083"/>
    </source>
</evidence>
<keyword evidence="8 9" id="KW-0413">Isomerase</keyword>
<comment type="subunit">
    <text evidence="9">Homodimer.</text>
</comment>
<evidence type="ECO:0000256" key="5">
    <source>
        <dbReference type="ARBA" id="ARBA00013189"/>
    </source>
</evidence>
<organism evidence="11 12">
    <name type="scientific">Colwellia echini</name>
    <dbReference type="NCBI Taxonomy" id="1982103"/>
    <lineage>
        <taxon>Bacteria</taxon>
        <taxon>Pseudomonadati</taxon>
        <taxon>Pseudomonadota</taxon>
        <taxon>Gammaproteobacteria</taxon>
        <taxon>Alteromonadales</taxon>
        <taxon>Colwelliaceae</taxon>
        <taxon>Colwellia</taxon>
    </lineage>
</organism>
<evidence type="ECO:0000256" key="6">
    <source>
        <dbReference type="ARBA" id="ARBA00018569"/>
    </source>
</evidence>
<dbReference type="Gene3D" id="3.90.25.10">
    <property type="entry name" value="UDP-galactose 4-epimerase, domain 1"/>
    <property type="match status" value="1"/>
</dbReference>
<dbReference type="NCBIfam" id="TIGR01179">
    <property type="entry name" value="galE"/>
    <property type="match status" value="1"/>
</dbReference>
<dbReference type="PANTHER" id="PTHR43725">
    <property type="entry name" value="UDP-GLUCOSE 4-EPIMERASE"/>
    <property type="match status" value="1"/>
</dbReference>
<comment type="pathway">
    <text evidence="3 9">Carbohydrate metabolism; galactose metabolism.</text>
</comment>
<reference evidence="11 12" key="1">
    <citation type="submission" date="2019-08" db="EMBL/GenBank/DDBJ databases">
        <title>Microbe sample from Colwellia echini.</title>
        <authorList>
            <person name="Christiansen L."/>
            <person name="Pathiraja D."/>
            <person name="Schultz-Johansen M."/>
            <person name="Choi I.-G."/>
            <person name="Stougaard P."/>
        </authorList>
    </citation>
    <scope>NUCLEOTIDE SEQUENCE [LARGE SCALE GENOMIC DNA]</scope>
    <source>
        <strain evidence="11 12">A3</strain>
    </source>
</reference>
<evidence type="ECO:0000259" key="10">
    <source>
        <dbReference type="Pfam" id="PF16363"/>
    </source>
</evidence>
<evidence type="ECO:0000256" key="9">
    <source>
        <dbReference type="RuleBase" id="RU366046"/>
    </source>
</evidence>
<evidence type="ECO:0000313" key="12">
    <source>
        <dbReference type="Proteomes" id="UP000815846"/>
    </source>
</evidence>
<dbReference type="EMBL" id="PJAI02000001">
    <property type="protein sequence ID" value="TYK67236.1"/>
    <property type="molecule type" value="Genomic_DNA"/>
</dbReference>
<keyword evidence="9" id="KW-0119">Carbohydrate metabolism</keyword>
<accession>A0ABY3N161</accession>
<dbReference type="Pfam" id="PF16363">
    <property type="entry name" value="GDP_Man_Dehyd"/>
    <property type="match status" value="1"/>
</dbReference>
<dbReference type="SUPFAM" id="SSF51735">
    <property type="entry name" value="NAD(P)-binding Rossmann-fold domains"/>
    <property type="match status" value="1"/>
</dbReference>
<keyword evidence="7 9" id="KW-0520">NAD</keyword>
<evidence type="ECO:0000256" key="7">
    <source>
        <dbReference type="ARBA" id="ARBA00023027"/>
    </source>
</evidence>
<dbReference type="InterPro" id="IPR005886">
    <property type="entry name" value="UDP_G4E"/>
</dbReference>
<comment type="caution">
    <text evidence="11">The sequence shown here is derived from an EMBL/GenBank/DDBJ whole genome shotgun (WGS) entry which is preliminary data.</text>
</comment>
<evidence type="ECO:0000256" key="3">
    <source>
        <dbReference type="ARBA" id="ARBA00004947"/>
    </source>
</evidence>
<dbReference type="PANTHER" id="PTHR43725:SF47">
    <property type="entry name" value="UDP-GLUCOSE 4-EPIMERASE"/>
    <property type="match status" value="1"/>
</dbReference>
<keyword evidence="12" id="KW-1185">Reference proteome</keyword>
<dbReference type="EC" id="5.1.3.2" evidence="5 9"/>
<dbReference type="InterPro" id="IPR036291">
    <property type="entry name" value="NAD(P)-bd_dom_sf"/>
</dbReference>
<dbReference type="InterPro" id="IPR016040">
    <property type="entry name" value="NAD(P)-bd_dom"/>
</dbReference>
<dbReference type="Proteomes" id="UP000815846">
    <property type="component" value="Unassembled WGS sequence"/>
</dbReference>
<sequence>MSHILITGGAGYIGSHTVLELLNLNKNVVVIDDLSNASRESLNRVEGISGKKVTFFEGSVLDKELLSSIFSQFSFSAVIHFAGHKAVGESVKKPLSYYHNNVEGTVILVEAMLEHNVNNLVFSSSATVYGEEAEAPYVETQKLGSPTSPYGQTKLMVEQILADVVKSNNNFKVVNLRYFNPIGADKSGLIGEDPSGIPNNLMPFIAQVAVGKRPQLSIFGNDYDTADGTCERDYIHVTDLANGHIAALDWLVEQNNGICEAFNLGTGTPYSVLKVLKTFEQSTKVKVPYSFEPRRDGDLAAFWANAEKAKKTLNWSAKKNMEEMMVDTWRWQSNNPNGYAN</sequence>
<dbReference type="Gene3D" id="3.40.50.720">
    <property type="entry name" value="NAD(P)-binding Rossmann-like Domain"/>
    <property type="match status" value="1"/>
</dbReference>
<dbReference type="CDD" id="cd05247">
    <property type="entry name" value="UDP_G4E_1_SDR_e"/>
    <property type="match status" value="1"/>
</dbReference>
<gene>
    <name evidence="11" type="primary">galE</name>
    <name evidence="11" type="ORF">CWS31_001555</name>
</gene>
<dbReference type="NCBIfam" id="NF007956">
    <property type="entry name" value="PRK10675.1"/>
    <property type="match status" value="1"/>
</dbReference>
<evidence type="ECO:0000256" key="4">
    <source>
        <dbReference type="ARBA" id="ARBA00007637"/>
    </source>
</evidence>
<evidence type="ECO:0000256" key="8">
    <source>
        <dbReference type="ARBA" id="ARBA00023235"/>
    </source>
</evidence>
<feature type="domain" description="NAD(P)-binding" evidence="10">
    <location>
        <begin position="5"/>
        <end position="326"/>
    </location>
</feature>